<reference evidence="3" key="2">
    <citation type="submission" date="2025-09" db="UniProtKB">
        <authorList>
            <consortium name="Ensembl"/>
        </authorList>
    </citation>
    <scope>IDENTIFICATION</scope>
</reference>
<keyword evidence="1" id="KW-1015">Disulfide bond</keyword>
<dbReference type="SUPFAM" id="SSF57552">
    <property type="entry name" value="Blood coagulation inhibitor (disintegrin)"/>
    <property type="match status" value="1"/>
</dbReference>
<name>A0A3Q3ELX8_9LABR</name>
<accession>A0A3Q3ELX8</accession>
<dbReference type="GO" id="GO:0006954">
    <property type="term" value="P:inflammatory response"/>
    <property type="evidence" value="ECO:0007669"/>
    <property type="project" value="TreeGrafter"/>
</dbReference>
<organism evidence="3 4">
    <name type="scientific">Labrus bergylta</name>
    <name type="common">ballan wrasse</name>
    <dbReference type="NCBI Taxonomy" id="56723"/>
    <lineage>
        <taxon>Eukaryota</taxon>
        <taxon>Metazoa</taxon>
        <taxon>Chordata</taxon>
        <taxon>Craniata</taxon>
        <taxon>Vertebrata</taxon>
        <taxon>Euteleostomi</taxon>
        <taxon>Actinopterygii</taxon>
        <taxon>Neopterygii</taxon>
        <taxon>Teleostei</taxon>
        <taxon>Neoteleostei</taxon>
        <taxon>Acanthomorphata</taxon>
        <taxon>Eupercaria</taxon>
        <taxon>Labriformes</taxon>
        <taxon>Labridae</taxon>
        <taxon>Labrus</taxon>
    </lineage>
</organism>
<proteinExistence type="predicted"/>
<dbReference type="PANTHER" id="PTHR11905:SF20">
    <property type="entry name" value="DISINTEGRIN AND METALLOPROTEINASE DOMAIN-CONTAINING PROTEIN 8"/>
    <property type="match status" value="1"/>
</dbReference>
<dbReference type="SMART" id="SM00050">
    <property type="entry name" value="DISIN"/>
    <property type="match status" value="1"/>
</dbReference>
<evidence type="ECO:0000313" key="4">
    <source>
        <dbReference type="Proteomes" id="UP000261660"/>
    </source>
</evidence>
<dbReference type="Ensembl" id="ENSLBET00000008963.1">
    <property type="protein sequence ID" value="ENSLBEP00000008531.1"/>
    <property type="gene ID" value="ENSLBEG00000006553.1"/>
</dbReference>
<evidence type="ECO:0000313" key="3">
    <source>
        <dbReference type="Ensembl" id="ENSLBEP00000008531.1"/>
    </source>
</evidence>
<dbReference type="Pfam" id="PF00200">
    <property type="entry name" value="Disintegrin"/>
    <property type="match status" value="1"/>
</dbReference>
<feature type="domain" description="Disintegrin" evidence="2">
    <location>
        <begin position="1"/>
        <end position="73"/>
    </location>
</feature>
<dbReference type="Proteomes" id="UP000261660">
    <property type="component" value="Unplaced"/>
</dbReference>
<dbReference type="GO" id="GO:0022407">
    <property type="term" value="P:regulation of cell-cell adhesion"/>
    <property type="evidence" value="ECO:0007669"/>
    <property type="project" value="TreeGrafter"/>
</dbReference>
<dbReference type="GO" id="GO:0051044">
    <property type="term" value="P:positive regulation of membrane protein ectodomain proteolysis"/>
    <property type="evidence" value="ECO:0007669"/>
    <property type="project" value="TreeGrafter"/>
</dbReference>
<feature type="disulfide bond" evidence="1">
    <location>
        <begin position="45"/>
        <end position="65"/>
    </location>
</feature>
<evidence type="ECO:0000259" key="2">
    <source>
        <dbReference type="PROSITE" id="PS50214"/>
    </source>
</evidence>
<dbReference type="InterPro" id="IPR001762">
    <property type="entry name" value="Disintegrin_dom"/>
</dbReference>
<dbReference type="GO" id="GO:0002693">
    <property type="term" value="P:positive regulation of cellular extravasation"/>
    <property type="evidence" value="ECO:0007669"/>
    <property type="project" value="TreeGrafter"/>
</dbReference>
<dbReference type="GeneTree" id="ENSGT00940000158585"/>
<protein>
    <recommendedName>
        <fullName evidence="2">Disintegrin domain-containing protein</fullName>
    </recommendedName>
</protein>
<dbReference type="InterPro" id="IPR036436">
    <property type="entry name" value="Disintegrin_dom_sf"/>
</dbReference>
<dbReference type="PROSITE" id="PS50214">
    <property type="entry name" value="DISINTEGRIN_2"/>
    <property type="match status" value="1"/>
</dbReference>
<dbReference type="AlphaFoldDB" id="A0A3Q3ELX8"/>
<keyword evidence="4" id="KW-1185">Reference proteome</keyword>
<dbReference type="PANTHER" id="PTHR11905">
    <property type="entry name" value="ADAM A DISINTEGRIN AND METALLOPROTEASE DOMAIN"/>
    <property type="match status" value="1"/>
</dbReference>
<evidence type="ECO:0000256" key="1">
    <source>
        <dbReference type="PROSITE-ProRule" id="PRU00068"/>
    </source>
</evidence>
<dbReference type="Gene3D" id="4.10.70.10">
    <property type="entry name" value="Disintegrin domain"/>
    <property type="match status" value="1"/>
</dbReference>
<dbReference type="GO" id="GO:0050839">
    <property type="term" value="F:cell adhesion molecule binding"/>
    <property type="evidence" value="ECO:0007669"/>
    <property type="project" value="TreeGrafter"/>
</dbReference>
<reference evidence="3" key="1">
    <citation type="submission" date="2025-08" db="UniProtKB">
        <authorList>
            <consortium name="Ensembl"/>
        </authorList>
    </citation>
    <scope>IDENTIFICATION</scope>
</reference>
<sequence>MFGVYLDTRNPCCDASTCRLTEGSQCAHGLCCDNCQVNPANTIVCRKTSRDCDLPEYCTGVSQDCPEDRFEMNGKEDCAKKCNNNGVRDLWKINTLSCFH</sequence>